<dbReference type="EMBL" id="NMUH01003859">
    <property type="protein sequence ID" value="MQM07378.1"/>
    <property type="molecule type" value="Genomic_DNA"/>
</dbReference>
<protein>
    <submittedName>
        <fullName evidence="1">Uncharacterized protein</fullName>
    </submittedName>
</protein>
<reference evidence="1" key="1">
    <citation type="submission" date="2017-07" db="EMBL/GenBank/DDBJ databases">
        <title>Taro Niue Genome Assembly and Annotation.</title>
        <authorList>
            <person name="Atibalentja N."/>
            <person name="Keating K."/>
            <person name="Fields C.J."/>
        </authorList>
    </citation>
    <scope>NUCLEOTIDE SEQUENCE</scope>
    <source>
        <strain evidence="1">Niue_2</strain>
        <tissue evidence="1">Leaf</tissue>
    </source>
</reference>
<gene>
    <name evidence="1" type="ORF">Taro_040217</name>
</gene>
<evidence type="ECO:0000313" key="2">
    <source>
        <dbReference type="Proteomes" id="UP000652761"/>
    </source>
</evidence>
<organism evidence="1 2">
    <name type="scientific">Colocasia esculenta</name>
    <name type="common">Wild taro</name>
    <name type="synonym">Arum esculentum</name>
    <dbReference type="NCBI Taxonomy" id="4460"/>
    <lineage>
        <taxon>Eukaryota</taxon>
        <taxon>Viridiplantae</taxon>
        <taxon>Streptophyta</taxon>
        <taxon>Embryophyta</taxon>
        <taxon>Tracheophyta</taxon>
        <taxon>Spermatophyta</taxon>
        <taxon>Magnoliopsida</taxon>
        <taxon>Liliopsida</taxon>
        <taxon>Araceae</taxon>
        <taxon>Aroideae</taxon>
        <taxon>Colocasieae</taxon>
        <taxon>Colocasia</taxon>
    </lineage>
</organism>
<dbReference type="AlphaFoldDB" id="A0A843WL65"/>
<dbReference type="Proteomes" id="UP000652761">
    <property type="component" value="Unassembled WGS sequence"/>
</dbReference>
<evidence type="ECO:0000313" key="1">
    <source>
        <dbReference type="EMBL" id="MQM07378.1"/>
    </source>
</evidence>
<name>A0A843WL65_COLES</name>
<comment type="caution">
    <text evidence="1">The sequence shown here is derived from an EMBL/GenBank/DDBJ whole genome shotgun (WGS) entry which is preliminary data.</text>
</comment>
<keyword evidence="2" id="KW-1185">Reference proteome</keyword>
<accession>A0A843WL65</accession>
<proteinExistence type="predicted"/>
<sequence length="130" mass="15352">MTDQIKYRTAYTMDRYFKSRIISKEIGHIHRYHVFTSNQTYHIKRRHNFSQLLLICLCYAKHQKSILPRLISTLGCSSPGPDQALFFAQALDQMDRSPKLCRLNIFTLWPQSFNNKLIVKGNKIIHRVKV</sequence>